<dbReference type="GO" id="GO:0016787">
    <property type="term" value="F:hydrolase activity"/>
    <property type="evidence" value="ECO:0007669"/>
    <property type="project" value="UniProtKB-KW"/>
</dbReference>
<dbReference type="Gene3D" id="3.30.2310.20">
    <property type="entry name" value="RelE-like"/>
    <property type="match status" value="1"/>
</dbReference>
<keyword evidence="2" id="KW-1277">Toxin-antitoxin system</keyword>
<dbReference type="PANTHER" id="PTHR38039:SF1">
    <property type="entry name" value="TOXIN YOEB"/>
    <property type="match status" value="1"/>
</dbReference>
<name>A0A1C2I587_ACITH</name>
<comment type="similarity">
    <text evidence="1">Belongs to the YoeB family.</text>
</comment>
<organism evidence="7 8">
    <name type="scientific">Acidithiobacillus thiooxidans</name>
    <name type="common">Thiobacillus thiooxidans</name>
    <dbReference type="NCBI Taxonomy" id="930"/>
    <lineage>
        <taxon>Bacteria</taxon>
        <taxon>Pseudomonadati</taxon>
        <taxon>Pseudomonadota</taxon>
        <taxon>Acidithiobacillia</taxon>
        <taxon>Acidithiobacillales</taxon>
        <taxon>Acidithiobacillaceae</taxon>
        <taxon>Acidithiobacillus</taxon>
    </lineage>
</organism>
<dbReference type="InterPro" id="IPR009614">
    <property type="entry name" value="YoeB_toxin"/>
</dbReference>
<accession>A0A1C2I587</accession>
<dbReference type="InterPro" id="IPR035093">
    <property type="entry name" value="RelE/ParE_toxin_dom_sf"/>
</dbReference>
<dbReference type="GO" id="GO:0006401">
    <property type="term" value="P:RNA catabolic process"/>
    <property type="evidence" value="ECO:0007669"/>
    <property type="project" value="InterPro"/>
</dbReference>
<keyword evidence="3" id="KW-0540">Nuclease</keyword>
<protein>
    <recommendedName>
        <fullName evidence="6">Putative mRNA interferase YoeB</fullName>
    </recommendedName>
</protein>
<evidence type="ECO:0000313" key="8">
    <source>
        <dbReference type="Proteomes" id="UP000095008"/>
    </source>
</evidence>
<dbReference type="OrthoDB" id="9801102at2"/>
<keyword evidence="8" id="KW-1185">Reference proteome</keyword>
<dbReference type="GO" id="GO:0045892">
    <property type="term" value="P:negative regulation of DNA-templated transcription"/>
    <property type="evidence" value="ECO:0007669"/>
    <property type="project" value="TreeGrafter"/>
</dbReference>
<evidence type="ECO:0000256" key="3">
    <source>
        <dbReference type="ARBA" id="ARBA00022722"/>
    </source>
</evidence>
<evidence type="ECO:0000256" key="1">
    <source>
        <dbReference type="ARBA" id="ARBA00008172"/>
    </source>
</evidence>
<dbReference type="GO" id="GO:0004519">
    <property type="term" value="F:endonuclease activity"/>
    <property type="evidence" value="ECO:0007669"/>
    <property type="project" value="UniProtKB-KW"/>
</dbReference>
<dbReference type="AlphaFoldDB" id="A0A1C2I587"/>
<comment type="caution">
    <text evidence="7">The sequence shown here is derived from an EMBL/GenBank/DDBJ whole genome shotgun (WGS) entry which is preliminary data.</text>
</comment>
<keyword evidence="4" id="KW-0255">Endonuclease</keyword>
<evidence type="ECO:0000313" key="7">
    <source>
        <dbReference type="EMBL" id="OCX71161.1"/>
    </source>
</evidence>
<evidence type="ECO:0000256" key="4">
    <source>
        <dbReference type="ARBA" id="ARBA00022759"/>
    </source>
</evidence>
<evidence type="ECO:0000256" key="5">
    <source>
        <dbReference type="ARBA" id="ARBA00022801"/>
    </source>
</evidence>
<dbReference type="RefSeq" id="WP_065974078.1">
    <property type="nucleotide sequence ID" value="NZ_JAAOMO010000137.1"/>
</dbReference>
<evidence type="ECO:0000256" key="6">
    <source>
        <dbReference type="ARBA" id="ARBA00030388"/>
    </source>
</evidence>
<keyword evidence="5" id="KW-0378">Hydrolase</keyword>
<dbReference type="EMBL" id="LWRY01000144">
    <property type="protein sequence ID" value="OCX71161.1"/>
    <property type="molecule type" value="Genomic_DNA"/>
</dbReference>
<dbReference type="SUPFAM" id="SSF143011">
    <property type="entry name" value="RelE-like"/>
    <property type="match status" value="1"/>
</dbReference>
<dbReference type="NCBIfam" id="TIGR02116">
    <property type="entry name" value="toxin_Txe_YoeB"/>
    <property type="match status" value="1"/>
</dbReference>
<dbReference type="PANTHER" id="PTHR38039">
    <property type="entry name" value="TOXIN YOEB"/>
    <property type="match status" value="1"/>
</dbReference>
<evidence type="ECO:0000256" key="2">
    <source>
        <dbReference type="ARBA" id="ARBA00022649"/>
    </source>
</evidence>
<sequence length="86" mass="10582">MPERICWTLAAWEDYQYWQRQDRKTLRRVNMLIQDCLRNPHSGIGKPEPLRENLSGYWSRRIDDVNRLVYRSTSEELIIISVRYYY</sequence>
<proteinExistence type="inferred from homology"/>
<gene>
    <name evidence="7" type="ORF">A6M23_12455</name>
</gene>
<reference evidence="7" key="1">
    <citation type="journal article" date="2016" name="Int. J. Mol. Sci.">
        <title>Comparative genomics of the extreme acidophile Acidithiobacillus thiooxidans reveals intraspecific divergence and niche adaptation.</title>
        <authorList>
            <person name="Zhang X."/>
            <person name="Feng X."/>
            <person name="Tao J."/>
            <person name="Ma L."/>
            <person name="Xiao Y."/>
            <person name="Liang Y."/>
            <person name="Liu X."/>
            <person name="Yin H."/>
        </authorList>
    </citation>
    <scope>NUCLEOTIDE SEQUENCE [LARGE SCALE GENOMIC DNA]</scope>
    <source>
        <strain evidence="7">DXS-W</strain>
    </source>
</reference>
<dbReference type="Pfam" id="PF06769">
    <property type="entry name" value="YoeB_toxin"/>
    <property type="match status" value="1"/>
</dbReference>
<dbReference type="GeneID" id="60695335"/>
<dbReference type="Proteomes" id="UP000095008">
    <property type="component" value="Unassembled WGS sequence"/>
</dbReference>